<feature type="transmembrane region" description="Helical" evidence="5">
    <location>
        <begin position="204"/>
        <end position="222"/>
    </location>
</feature>
<dbReference type="GO" id="GO:0016020">
    <property type="term" value="C:membrane"/>
    <property type="evidence" value="ECO:0007669"/>
    <property type="project" value="UniProtKB-SubCell"/>
</dbReference>
<name>A0A073CHX9_PLAA1</name>
<feature type="transmembrane region" description="Helical" evidence="5">
    <location>
        <begin position="151"/>
        <end position="168"/>
    </location>
</feature>
<evidence type="ECO:0000259" key="6">
    <source>
        <dbReference type="Pfam" id="PF04932"/>
    </source>
</evidence>
<dbReference type="InterPro" id="IPR006007">
    <property type="entry name" value="Inorganic_carbon_transpt"/>
</dbReference>
<dbReference type="HOGENOM" id="CLU_033061_0_0_3"/>
<evidence type="ECO:0000256" key="2">
    <source>
        <dbReference type="ARBA" id="ARBA00022692"/>
    </source>
</evidence>
<feature type="transmembrane region" description="Helical" evidence="5">
    <location>
        <begin position="281"/>
        <end position="303"/>
    </location>
</feature>
<feature type="transmembrane region" description="Helical" evidence="5">
    <location>
        <begin position="120"/>
        <end position="139"/>
    </location>
</feature>
<feature type="domain" description="O-antigen ligase-related" evidence="6">
    <location>
        <begin position="235"/>
        <end position="385"/>
    </location>
</feature>
<reference evidence="7 8" key="1">
    <citation type="journal article" date="2014" name="Appl. Environ. Microbiol.">
        <title>Elucidation of insertion elements encoded on plasmids and in vitro construction of shuttle vectors from the toxic cyanobacterium Planktothrix.</title>
        <authorList>
            <person name="Christiansen G."/>
            <person name="Goesmann A."/>
            <person name="Kurmayer R."/>
        </authorList>
    </citation>
    <scope>NUCLEOTIDE SEQUENCE [LARGE SCALE GENOMIC DNA]</scope>
    <source>
        <strain evidence="7 8">NIVA-CYA 126/8</strain>
    </source>
</reference>
<comment type="subcellular location">
    <subcellularLocation>
        <location evidence="1">Membrane</location>
        <topology evidence="1">Multi-pass membrane protein</topology>
    </subcellularLocation>
</comment>
<dbReference type="PATRIC" id="fig|388467.6.peg.2806"/>
<dbReference type="InterPro" id="IPR007016">
    <property type="entry name" value="O-antigen_ligase-rel_domated"/>
</dbReference>
<feature type="transmembrane region" description="Helical" evidence="5">
    <location>
        <begin position="410"/>
        <end position="428"/>
    </location>
</feature>
<evidence type="ECO:0000256" key="1">
    <source>
        <dbReference type="ARBA" id="ARBA00004141"/>
    </source>
</evidence>
<dbReference type="NCBIfam" id="TIGR00947">
    <property type="entry name" value="2A73"/>
    <property type="match status" value="1"/>
</dbReference>
<evidence type="ECO:0000256" key="3">
    <source>
        <dbReference type="ARBA" id="ARBA00022989"/>
    </source>
</evidence>
<feature type="transmembrane region" description="Helical" evidence="5">
    <location>
        <begin position="95"/>
        <end position="114"/>
    </location>
</feature>
<dbReference type="AlphaFoldDB" id="A0A073CHX9"/>
<evidence type="ECO:0000256" key="5">
    <source>
        <dbReference type="SAM" id="Phobius"/>
    </source>
</evidence>
<organism evidence="7 8">
    <name type="scientific">Planktothrix agardhii (strain NIVA-CYA 126/8)</name>
    <dbReference type="NCBI Taxonomy" id="388467"/>
    <lineage>
        <taxon>Bacteria</taxon>
        <taxon>Bacillati</taxon>
        <taxon>Cyanobacteriota</taxon>
        <taxon>Cyanophyceae</taxon>
        <taxon>Oscillatoriophycideae</taxon>
        <taxon>Oscillatoriales</taxon>
        <taxon>Microcoleaceae</taxon>
        <taxon>Planktothrix</taxon>
    </lineage>
</organism>
<sequence>MTTLNTIWQQFTLQNLLLYQWRNSSFLYQVTGLLHQWRQGSWLLQWGEPLGALLITIVFCLAPFVGTALIGVLLIACAGWWLLLTLTDEPSQTAFTPIHLIVLLYWGIATIATALSPVKIAAFSGWTKLTLYLILFALMSRILRSPKIRSIFITLFLHTALFVSVYGLRQWFYGAKALATWVDPTSPQSKLTRVYSYLDNPNLLAAYLLPAVGLSLAAFFVWKGILPKALALTMIVVNSSCLVLTFSRGGWIGLVLLTFTFCVLLLYWLSISFPPFWRQWALPIGLTGLTLFLVLAVVFVPAIRDRVASMFVGRGDSSNNFRINVWMTVIEMIKDRPILGIGPGNVAFNKIYPLYMQPRYTALSAYSVMLEVAVETGIIGLSCFIWLLIVSFNQGWVQLKQLRALGNTQGFWLIAAISVLIGLIGHGFVDTVLYRPQVNTLWWLMIALIASYYQPKPRILADQV</sequence>
<dbReference type="PANTHER" id="PTHR37422:SF22">
    <property type="entry name" value="SLR1515 PROTEIN"/>
    <property type="match status" value="1"/>
</dbReference>
<dbReference type="PANTHER" id="PTHR37422">
    <property type="entry name" value="TEICHURONIC ACID BIOSYNTHESIS PROTEIN TUAE"/>
    <property type="match status" value="1"/>
</dbReference>
<dbReference type="eggNOG" id="COG3307">
    <property type="taxonomic scope" value="Bacteria"/>
</dbReference>
<feature type="transmembrane region" description="Helical" evidence="5">
    <location>
        <begin position="252"/>
        <end position="269"/>
    </location>
</feature>
<evidence type="ECO:0000313" key="8">
    <source>
        <dbReference type="Proteomes" id="UP000027395"/>
    </source>
</evidence>
<dbReference type="RefSeq" id="WP_042154918.1">
    <property type="nucleotide sequence ID" value="NZ_CM002803.1"/>
</dbReference>
<feature type="transmembrane region" description="Helical" evidence="5">
    <location>
        <begin position="50"/>
        <end position="83"/>
    </location>
</feature>
<dbReference type="InterPro" id="IPR051533">
    <property type="entry name" value="WaaL-like"/>
</dbReference>
<keyword evidence="8" id="KW-1185">Reference proteome</keyword>
<proteinExistence type="predicted"/>
<keyword evidence="4 5" id="KW-0472">Membrane</keyword>
<evidence type="ECO:0000313" key="7">
    <source>
        <dbReference type="EMBL" id="KEI67721.1"/>
    </source>
</evidence>
<dbReference type="STRING" id="388467.A19Y_2859"/>
<accession>A0A073CHX9</accession>
<evidence type="ECO:0000256" key="4">
    <source>
        <dbReference type="ARBA" id="ARBA00023136"/>
    </source>
</evidence>
<dbReference type="Pfam" id="PF04932">
    <property type="entry name" value="Wzy_C"/>
    <property type="match status" value="1"/>
</dbReference>
<keyword evidence="3 5" id="KW-1133">Transmembrane helix</keyword>
<feature type="transmembrane region" description="Helical" evidence="5">
    <location>
        <begin position="363"/>
        <end position="389"/>
    </location>
</feature>
<dbReference type="EMBL" id="CM002803">
    <property type="protein sequence ID" value="KEI67721.1"/>
    <property type="molecule type" value="Genomic_DNA"/>
</dbReference>
<protein>
    <recommendedName>
        <fullName evidence="6">O-antigen ligase-related domain-containing protein</fullName>
    </recommendedName>
</protein>
<gene>
    <name evidence="7" type="ORF">A19Y_2859</name>
</gene>
<dbReference type="Proteomes" id="UP000027395">
    <property type="component" value="Chromosome"/>
</dbReference>
<keyword evidence="2 5" id="KW-0812">Transmembrane</keyword>